<name>H2YHF1_CIOSA</name>
<keyword evidence="4" id="KW-1185">Reference proteome</keyword>
<dbReference type="Ensembl" id="ENSCSAVT00000004818.1">
    <property type="protein sequence ID" value="ENSCSAVP00000004750.1"/>
    <property type="gene ID" value="ENSCSAVG00000002830.1"/>
</dbReference>
<dbReference type="STRING" id="51511.ENSCSAVP00000004750"/>
<dbReference type="eggNOG" id="ENOG502S17I">
    <property type="taxonomic scope" value="Eukaryota"/>
</dbReference>
<evidence type="ECO:0000313" key="3">
    <source>
        <dbReference type="Ensembl" id="ENSCSAVP00000004750.1"/>
    </source>
</evidence>
<feature type="domain" description="Sulfotransferase" evidence="2">
    <location>
        <begin position="1"/>
        <end position="282"/>
    </location>
</feature>
<dbReference type="Gene3D" id="3.40.50.300">
    <property type="entry name" value="P-loop containing nucleotide triphosphate hydrolases"/>
    <property type="match status" value="1"/>
</dbReference>
<dbReference type="GO" id="GO:0006790">
    <property type="term" value="P:sulfur compound metabolic process"/>
    <property type="evidence" value="ECO:0007669"/>
    <property type="project" value="TreeGrafter"/>
</dbReference>
<comment type="similarity">
    <text evidence="1">Belongs to the sulfotransferase 1 family.</text>
</comment>
<dbReference type="InterPro" id="IPR051135">
    <property type="entry name" value="Gal/GlcNAc/GalNAc_ST"/>
</dbReference>
<keyword evidence="1" id="KW-0808">Transferase</keyword>
<dbReference type="Pfam" id="PF00685">
    <property type="entry name" value="Sulfotransfer_1"/>
    <property type="match status" value="1"/>
</dbReference>
<sequence>IILLTNYRSGSTFLGQLFNQHPDAFYQFEPLYPFSGGCGVQTPLKVALLQRLLKCDFPETTDLFAKISGRFRKASTKELCSPKLCPFGQAYRCYGCGPLHLPRAMNVCRAKKVSVIKVIRLCDVTSLKPLLEDPALDFKVVHLVRDPRGIASSRLKISKDWKKVSTDLQMTCSRFLSNAAAGDGLNSGTEWLKQRYMRVRYEDLSLRPSEVTKQIYKFAEMEYLPSIDDWIAANTRASATKRNPYSTRRDSAHTMEAWRTNLNISQVRTIQTDCSRAMNNFGYLKVEGDEQLKNLKVKLI</sequence>
<dbReference type="FunCoup" id="H2YHF1">
    <property type="interactions" value="1"/>
</dbReference>
<dbReference type="GeneTree" id="ENSGT00940000164976"/>
<dbReference type="EC" id="2.8.2.-" evidence="1"/>
<dbReference type="HOGENOM" id="CLU_028381_3_0_1"/>
<dbReference type="InterPro" id="IPR027417">
    <property type="entry name" value="P-loop_NTPase"/>
</dbReference>
<dbReference type="OMA" id="TCKDMVA"/>
<dbReference type="GO" id="GO:0006044">
    <property type="term" value="P:N-acetylglucosamine metabolic process"/>
    <property type="evidence" value="ECO:0007669"/>
    <property type="project" value="TreeGrafter"/>
</dbReference>
<accession>H2YHF1</accession>
<dbReference type="AlphaFoldDB" id="H2YHF1"/>
<dbReference type="GO" id="GO:0001517">
    <property type="term" value="F:N-acetylglucosamine 6-O-sulfotransferase activity"/>
    <property type="evidence" value="ECO:0007669"/>
    <property type="project" value="TreeGrafter"/>
</dbReference>
<dbReference type="Proteomes" id="UP000007875">
    <property type="component" value="Unassembled WGS sequence"/>
</dbReference>
<dbReference type="InParanoid" id="H2YHF1"/>
<reference evidence="3" key="2">
    <citation type="submission" date="2025-08" db="UniProtKB">
        <authorList>
            <consortium name="Ensembl"/>
        </authorList>
    </citation>
    <scope>IDENTIFICATION</scope>
</reference>
<dbReference type="PANTHER" id="PTHR10704">
    <property type="entry name" value="CARBOHYDRATE SULFOTRANSFERASE"/>
    <property type="match status" value="1"/>
</dbReference>
<dbReference type="InterPro" id="IPR000863">
    <property type="entry name" value="Sulfotransferase_dom"/>
</dbReference>
<evidence type="ECO:0000313" key="4">
    <source>
        <dbReference type="Proteomes" id="UP000007875"/>
    </source>
</evidence>
<reference evidence="3" key="3">
    <citation type="submission" date="2025-09" db="UniProtKB">
        <authorList>
            <consortium name="Ensembl"/>
        </authorList>
    </citation>
    <scope>IDENTIFICATION</scope>
</reference>
<organism evidence="3 4">
    <name type="scientific">Ciona savignyi</name>
    <name type="common">Pacific transparent sea squirt</name>
    <dbReference type="NCBI Taxonomy" id="51511"/>
    <lineage>
        <taxon>Eukaryota</taxon>
        <taxon>Metazoa</taxon>
        <taxon>Chordata</taxon>
        <taxon>Tunicata</taxon>
        <taxon>Ascidiacea</taxon>
        <taxon>Phlebobranchia</taxon>
        <taxon>Cionidae</taxon>
        <taxon>Ciona</taxon>
    </lineage>
</organism>
<dbReference type="PANTHER" id="PTHR10704:SF71">
    <property type="entry name" value="CARBOHYDRATE SULFOTRANSFERASE 1-LIKE"/>
    <property type="match status" value="1"/>
</dbReference>
<dbReference type="SUPFAM" id="SSF52540">
    <property type="entry name" value="P-loop containing nucleoside triphosphate hydrolases"/>
    <property type="match status" value="1"/>
</dbReference>
<protein>
    <recommendedName>
        <fullName evidence="1">Sulfotransferase</fullName>
        <ecNumber evidence="1">2.8.2.-</ecNumber>
    </recommendedName>
</protein>
<evidence type="ECO:0000259" key="2">
    <source>
        <dbReference type="Pfam" id="PF00685"/>
    </source>
</evidence>
<evidence type="ECO:0000256" key="1">
    <source>
        <dbReference type="RuleBase" id="RU361155"/>
    </source>
</evidence>
<reference evidence="4" key="1">
    <citation type="submission" date="2003-08" db="EMBL/GenBank/DDBJ databases">
        <authorList>
            <person name="Birren B."/>
            <person name="Nusbaum C."/>
            <person name="Abebe A."/>
            <person name="Abouelleil A."/>
            <person name="Adekoya E."/>
            <person name="Ait-zahra M."/>
            <person name="Allen N."/>
            <person name="Allen T."/>
            <person name="An P."/>
            <person name="Anderson M."/>
            <person name="Anderson S."/>
            <person name="Arachchi H."/>
            <person name="Armbruster J."/>
            <person name="Bachantsang P."/>
            <person name="Baldwin J."/>
            <person name="Barry A."/>
            <person name="Bayul T."/>
            <person name="Blitshsteyn B."/>
            <person name="Bloom T."/>
            <person name="Blye J."/>
            <person name="Boguslavskiy L."/>
            <person name="Borowsky M."/>
            <person name="Boukhgalter B."/>
            <person name="Brunache A."/>
            <person name="Butler J."/>
            <person name="Calixte N."/>
            <person name="Calvo S."/>
            <person name="Camarata J."/>
            <person name="Campo K."/>
            <person name="Chang J."/>
            <person name="Cheshatsang Y."/>
            <person name="Citroen M."/>
            <person name="Collymore A."/>
            <person name="Considine T."/>
            <person name="Cook A."/>
            <person name="Cooke P."/>
            <person name="Corum B."/>
            <person name="Cuomo C."/>
            <person name="David R."/>
            <person name="Dawoe T."/>
            <person name="Degray S."/>
            <person name="Dodge S."/>
            <person name="Dooley K."/>
            <person name="Dorje P."/>
            <person name="Dorjee K."/>
            <person name="Dorris L."/>
            <person name="Duffey N."/>
            <person name="Dupes A."/>
            <person name="Elkins T."/>
            <person name="Engels R."/>
            <person name="Erickson J."/>
            <person name="Farina A."/>
            <person name="Faro S."/>
            <person name="Ferreira P."/>
            <person name="Fischer H."/>
            <person name="Fitzgerald M."/>
            <person name="Foley K."/>
            <person name="Gage D."/>
            <person name="Galagan J."/>
            <person name="Gearin G."/>
            <person name="Gnerre S."/>
            <person name="Gnirke A."/>
            <person name="Goyette A."/>
            <person name="Graham J."/>
            <person name="Grandbois E."/>
            <person name="Gyaltsen K."/>
            <person name="Hafez N."/>
            <person name="Hagopian D."/>
            <person name="Hagos B."/>
            <person name="Hall J."/>
            <person name="Hatcher B."/>
            <person name="Heller A."/>
            <person name="Higgins H."/>
            <person name="Honan T."/>
            <person name="Horn A."/>
            <person name="Houde N."/>
            <person name="Hughes L."/>
            <person name="Hulme W."/>
            <person name="Husby E."/>
            <person name="Iliev I."/>
            <person name="Jaffe D."/>
            <person name="Jones C."/>
            <person name="Kamal M."/>
            <person name="Kamat A."/>
            <person name="Kamvysselis M."/>
            <person name="Karlsson E."/>
            <person name="Kells C."/>
            <person name="Kieu A."/>
            <person name="Kisner P."/>
            <person name="Kodira C."/>
            <person name="Kulbokas E."/>
            <person name="Labutti K."/>
            <person name="Lama D."/>
            <person name="Landers T."/>
            <person name="Leger J."/>
            <person name="Levine S."/>
            <person name="Lewis D."/>
            <person name="Lewis T."/>
            <person name="Lindblad-toh K."/>
            <person name="Liu X."/>
            <person name="Lokyitsang T."/>
            <person name="Lokyitsang Y."/>
            <person name="Lucien O."/>
            <person name="Lui A."/>
            <person name="Ma L.J."/>
            <person name="Mabbitt R."/>
            <person name="Macdonald J."/>
            <person name="Maclean C."/>
            <person name="Major J."/>
            <person name="Manning J."/>
            <person name="Marabella R."/>
            <person name="Maru K."/>
            <person name="Matthews C."/>
            <person name="Mauceli E."/>
            <person name="Mccarthy M."/>
            <person name="Mcdonough S."/>
            <person name="Mcghee T."/>
            <person name="Meldrim J."/>
            <person name="Meneus L."/>
            <person name="Mesirov J."/>
            <person name="Mihalev A."/>
            <person name="Mihova T."/>
            <person name="Mikkelsen T."/>
            <person name="Mlenga V."/>
            <person name="Moru K."/>
            <person name="Mozes J."/>
            <person name="Mulrain L."/>
            <person name="Munson G."/>
            <person name="Naylor J."/>
            <person name="Newes C."/>
            <person name="Nguyen C."/>
            <person name="Nguyen N."/>
            <person name="Nguyen T."/>
            <person name="Nicol R."/>
            <person name="Nielsen C."/>
            <person name="Nizzari M."/>
            <person name="Norbu C."/>
            <person name="Norbu N."/>
            <person name="O'donnell P."/>
            <person name="Okoawo O."/>
            <person name="O'leary S."/>
            <person name="Omotosho B."/>
            <person name="O'neill K."/>
            <person name="Osman S."/>
            <person name="Parker S."/>
            <person name="Perrin D."/>
            <person name="Phunkhang P."/>
            <person name="Piqani B."/>
            <person name="Purcell S."/>
            <person name="Rachupka T."/>
            <person name="Ramasamy U."/>
            <person name="Rameau R."/>
            <person name="Ray V."/>
            <person name="Raymond C."/>
            <person name="Retta R."/>
            <person name="Richardson S."/>
            <person name="Rise C."/>
            <person name="Rodriguez J."/>
            <person name="Rogers J."/>
            <person name="Rogov P."/>
            <person name="Rutman M."/>
            <person name="Schupbach R."/>
            <person name="Seaman C."/>
            <person name="Settipalli S."/>
            <person name="Sharpe T."/>
            <person name="Sheridan J."/>
            <person name="Sherpa N."/>
            <person name="Shi J."/>
            <person name="Smirnov S."/>
            <person name="Smith C."/>
            <person name="Sougnez C."/>
            <person name="Spencer B."/>
            <person name="Stalker J."/>
            <person name="Stange-thomann N."/>
            <person name="Stavropoulos S."/>
            <person name="Stetson K."/>
            <person name="Stone C."/>
            <person name="Stone S."/>
            <person name="Stubbs M."/>
            <person name="Talamas J."/>
            <person name="Tchuinga P."/>
            <person name="Tenzing P."/>
            <person name="Tesfaye S."/>
            <person name="Theodore J."/>
            <person name="Thoulutsang Y."/>
            <person name="Topham K."/>
            <person name="Towey S."/>
            <person name="Tsamla T."/>
            <person name="Tsomo N."/>
            <person name="Vallee D."/>
            <person name="Vassiliev H."/>
            <person name="Venkataraman V."/>
            <person name="Vinson J."/>
            <person name="Vo A."/>
            <person name="Wade C."/>
            <person name="Wang S."/>
            <person name="Wangchuk T."/>
            <person name="Wangdi T."/>
            <person name="Whittaker C."/>
            <person name="Wilkinson J."/>
            <person name="Wu Y."/>
            <person name="Wyman D."/>
            <person name="Yadav S."/>
            <person name="Yang S."/>
            <person name="Yang X."/>
            <person name="Yeager S."/>
            <person name="Yee E."/>
            <person name="Young G."/>
            <person name="Zainoun J."/>
            <person name="Zembeck L."/>
            <person name="Zimmer A."/>
            <person name="Zody M."/>
            <person name="Lander E."/>
        </authorList>
    </citation>
    <scope>NUCLEOTIDE SEQUENCE [LARGE SCALE GENOMIC DNA]</scope>
</reference>
<proteinExistence type="inferred from homology"/>